<sequence length="362" mass="40008">MADNGLAMKFVAWSLLFACLKNWMFLNGYTSNSSYLPKNVTASLFRAILFGEPVNFAPVVLKRLIQLINKFNSPKPTVNSRHGNRKAFEMFPVLVTVANFTSPGSVMAERHPMVRVPPSMILAVYAVGAEVLDEYDVIGKHVRGDFLSRFTKLSDFEHNRLELMSQQCTVGEPVEWPEPDQSCQGHSGSQSHNTTPTVGEAEEPAQEDASSPEVGPSVPKKVSATGVGHSRTRATAVTDMGREEADDATMGEPSTMAEPSTAAPVLLLENTPTTSSQPPEGADKHDERLVRDRLFISQIHNLIYGTVKRRIPETAILGLPPLSDPLTEAVTELVRMGDVVRLSRQSLDVSAWWRWRWRAAER</sequence>
<dbReference type="AlphaFoldDB" id="A0ABD3GWM6"/>
<feature type="region of interest" description="Disordered" evidence="1">
    <location>
        <begin position="172"/>
        <end position="259"/>
    </location>
</feature>
<accession>A0ABD3GWM6</accession>
<gene>
    <name evidence="2" type="ORF">R1sor_000276</name>
</gene>
<protein>
    <submittedName>
        <fullName evidence="2">Uncharacterized protein</fullName>
    </submittedName>
</protein>
<feature type="compositionally biased region" description="Low complexity" evidence="1">
    <location>
        <begin position="181"/>
        <end position="192"/>
    </location>
</feature>
<organism evidence="2 3">
    <name type="scientific">Riccia sorocarpa</name>
    <dbReference type="NCBI Taxonomy" id="122646"/>
    <lineage>
        <taxon>Eukaryota</taxon>
        <taxon>Viridiplantae</taxon>
        <taxon>Streptophyta</taxon>
        <taxon>Embryophyta</taxon>
        <taxon>Marchantiophyta</taxon>
        <taxon>Marchantiopsida</taxon>
        <taxon>Marchantiidae</taxon>
        <taxon>Marchantiales</taxon>
        <taxon>Ricciaceae</taxon>
        <taxon>Riccia</taxon>
    </lineage>
</organism>
<dbReference type="EMBL" id="JBJQOH010000006">
    <property type="protein sequence ID" value="KAL3682254.1"/>
    <property type="molecule type" value="Genomic_DNA"/>
</dbReference>
<name>A0ABD3GWM6_9MARC</name>
<reference evidence="2 3" key="1">
    <citation type="submission" date="2024-09" db="EMBL/GenBank/DDBJ databases">
        <title>Chromosome-scale assembly of Riccia sorocarpa.</title>
        <authorList>
            <person name="Paukszto L."/>
        </authorList>
    </citation>
    <scope>NUCLEOTIDE SEQUENCE [LARGE SCALE GENOMIC DNA]</scope>
    <source>
        <strain evidence="2">LP-2024</strain>
        <tissue evidence="2">Aerial parts of the thallus</tissue>
    </source>
</reference>
<keyword evidence="3" id="KW-1185">Reference proteome</keyword>
<proteinExistence type="predicted"/>
<evidence type="ECO:0000313" key="2">
    <source>
        <dbReference type="EMBL" id="KAL3682254.1"/>
    </source>
</evidence>
<comment type="caution">
    <text evidence="2">The sequence shown here is derived from an EMBL/GenBank/DDBJ whole genome shotgun (WGS) entry which is preliminary data.</text>
</comment>
<evidence type="ECO:0000313" key="3">
    <source>
        <dbReference type="Proteomes" id="UP001633002"/>
    </source>
</evidence>
<dbReference type="Proteomes" id="UP001633002">
    <property type="component" value="Unassembled WGS sequence"/>
</dbReference>
<evidence type="ECO:0000256" key="1">
    <source>
        <dbReference type="SAM" id="MobiDB-lite"/>
    </source>
</evidence>